<accession>K1YP29</accession>
<evidence type="ECO:0000256" key="2">
    <source>
        <dbReference type="ARBA" id="ARBA00022679"/>
    </source>
</evidence>
<keyword evidence="5" id="KW-0067">ATP-binding</keyword>
<gene>
    <name evidence="8" type="ORF">ACD_71C00056G0005</name>
</gene>
<dbReference type="SUPFAM" id="SSF52540">
    <property type="entry name" value="P-loop containing nucleoside triphosphate hydrolases"/>
    <property type="match status" value="1"/>
</dbReference>
<sequence>MSHIITLGWYFGSGKSTLGKALAEHFTFERYSTGDFMRNMALERGISLLELWKEAEHDGGIIDSILDKRQKQFGLTKDNFIIDGRLAFHFIPHALKIFLTIDPKEAARRIFEDKNRTSIVESHENIEEVVEKLKTRRASENERYMKYYGVHIYDMDLYDIVIDTTWLSPDKVTEKIILEIKKRWNAQ</sequence>
<evidence type="ECO:0000256" key="6">
    <source>
        <dbReference type="ARBA" id="ARBA00047615"/>
    </source>
</evidence>
<keyword evidence="2" id="KW-0808">Transferase</keyword>
<name>K1YP29_9BACT</name>
<dbReference type="Pfam" id="PF13189">
    <property type="entry name" value="Cytidylate_kin2"/>
    <property type="match status" value="1"/>
</dbReference>
<evidence type="ECO:0000256" key="1">
    <source>
        <dbReference type="ARBA" id="ARBA00012906"/>
    </source>
</evidence>
<proteinExistence type="predicted"/>
<comment type="catalytic activity">
    <reaction evidence="6">
        <text>dCMP + ATP = dCDP + ADP</text>
        <dbReference type="Rhea" id="RHEA:25094"/>
        <dbReference type="ChEBI" id="CHEBI:30616"/>
        <dbReference type="ChEBI" id="CHEBI:57566"/>
        <dbReference type="ChEBI" id="CHEBI:58593"/>
        <dbReference type="ChEBI" id="CHEBI:456216"/>
        <dbReference type="EC" id="2.7.4.25"/>
    </reaction>
</comment>
<keyword evidence="4" id="KW-0418">Kinase</keyword>
<protein>
    <recommendedName>
        <fullName evidence="1">(d)CMP kinase</fullName>
        <ecNumber evidence="1">2.7.4.25</ecNumber>
    </recommendedName>
</protein>
<dbReference type="InterPro" id="IPR027417">
    <property type="entry name" value="P-loop_NTPase"/>
</dbReference>
<comment type="catalytic activity">
    <reaction evidence="7">
        <text>CMP + ATP = CDP + ADP</text>
        <dbReference type="Rhea" id="RHEA:11600"/>
        <dbReference type="ChEBI" id="CHEBI:30616"/>
        <dbReference type="ChEBI" id="CHEBI:58069"/>
        <dbReference type="ChEBI" id="CHEBI:60377"/>
        <dbReference type="ChEBI" id="CHEBI:456216"/>
        <dbReference type="EC" id="2.7.4.25"/>
    </reaction>
</comment>
<dbReference type="GO" id="GO:0005524">
    <property type="term" value="F:ATP binding"/>
    <property type="evidence" value="ECO:0007669"/>
    <property type="project" value="UniProtKB-KW"/>
</dbReference>
<dbReference type="GO" id="GO:0036431">
    <property type="term" value="F:dCMP kinase activity"/>
    <property type="evidence" value="ECO:0007669"/>
    <property type="project" value="InterPro"/>
</dbReference>
<evidence type="ECO:0000313" key="8">
    <source>
        <dbReference type="EMBL" id="EKD44660.1"/>
    </source>
</evidence>
<dbReference type="EMBL" id="AMFJ01028787">
    <property type="protein sequence ID" value="EKD44660.1"/>
    <property type="molecule type" value="Genomic_DNA"/>
</dbReference>
<reference evidence="8" key="1">
    <citation type="journal article" date="2012" name="Science">
        <title>Fermentation, hydrogen, and sulfur metabolism in multiple uncultivated bacterial phyla.</title>
        <authorList>
            <person name="Wrighton K.C."/>
            <person name="Thomas B.C."/>
            <person name="Sharon I."/>
            <person name="Miller C.S."/>
            <person name="Castelle C.J."/>
            <person name="VerBerkmoes N.C."/>
            <person name="Wilkins M.J."/>
            <person name="Hettich R.L."/>
            <person name="Lipton M.S."/>
            <person name="Williams K.H."/>
            <person name="Long P.E."/>
            <person name="Banfield J.F."/>
        </authorList>
    </citation>
    <scope>NUCLEOTIDE SEQUENCE [LARGE SCALE GENOMIC DNA]</scope>
</reference>
<evidence type="ECO:0000256" key="4">
    <source>
        <dbReference type="ARBA" id="ARBA00022777"/>
    </source>
</evidence>
<dbReference type="Gene3D" id="3.40.50.300">
    <property type="entry name" value="P-loop containing nucleotide triphosphate hydrolases"/>
    <property type="match status" value="1"/>
</dbReference>
<dbReference type="CDD" id="cd02020">
    <property type="entry name" value="CMPK"/>
    <property type="match status" value="1"/>
</dbReference>
<comment type="caution">
    <text evidence="8">The sequence shown here is derived from an EMBL/GenBank/DDBJ whole genome shotgun (WGS) entry which is preliminary data.</text>
</comment>
<dbReference type="AlphaFoldDB" id="K1YP29"/>
<keyword evidence="3" id="KW-0547">Nucleotide-binding</keyword>
<evidence type="ECO:0000256" key="7">
    <source>
        <dbReference type="ARBA" id="ARBA00048478"/>
    </source>
</evidence>
<dbReference type="EC" id="2.7.4.25" evidence="1"/>
<organism evidence="8">
    <name type="scientific">uncultured bacterium</name>
    <name type="common">gcode 4</name>
    <dbReference type="NCBI Taxonomy" id="1234023"/>
    <lineage>
        <taxon>Bacteria</taxon>
        <taxon>environmental samples</taxon>
    </lineage>
</organism>
<dbReference type="GO" id="GO:0036430">
    <property type="term" value="F:CMP kinase activity"/>
    <property type="evidence" value="ECO:0007669"/>
    <property type="project" value="RHEA"/>
</dbReference>
<evidence type="ECO:0000256" key="3">
    <source>
        <dbReference type="ARBA" id="ARBA00022741"/>
    </source>
</evidence>
<evidence type="ECO:0000256" key="5">
    <source>
        <dbReference type="ARBA" id="ARBA00022840"/>
    </source>
</evidence>
<dbReference type="InterPro" id="IPR011994">
    <property type="entry name" value="Cytidylate_kinase_dom"/>
</dbReference>